<dbReference type="InterPro" id="IPR029063">
    <property type="entry name" value="SAM-dependent_MTases_sf"/>
</dbReference>
<reference evidence="1" key="1">
    <citation type="submission" date="2020-08" db="EMBL/GenBank/DDBJ databases">
        <title>Genome public.</title>
        <authorList>
            <person name="Liu C."/>
            <person name="Sun Q."/>
        </authorList>
    </citation>
    <scope>NUCLEOTIDE SEQUENCE</scope>
    <source>
        <strain evidence="1">NSJ-33</strain>
    </source>
</reference>
<evidence type="ECO:0000313" key="1">
    <source>
        <dbReference type="EMBL" id="MBC8559340.1"/>
    </source>
</evidence>
<organism evidence="1 2">
    <name type="scientific">Fumia xinanensis</name>
    <dbReference type="NCBI Taxonomy" id="2763659"/>
    <lineage>
        <taxon>Bacteria</taxon>
        <taxon>Bacillati</taxon>
        <taxon>Bacillota</taxon>
        <taxon>Clostridia</taxon>
        <taxon>Eubacteriales</taxon>
        <taxon>Oscillospiraceae</taxon>
        <taxon>Fumia</taxon>
    </lineage>
</organism>
<name>A0A926E4F9_9FIRM</name>
<dbReference type="AlphaFoldDB" id="A0A926E4F9"/>
<evidence type="ECO:0000313" key="2">
    <source>
        <dbReference type="Proteomes" id="UP000610760"/>
    </source>
</evidence>
<gene>
    <name evidence="1" type="ORF">H8710_04565</name>
</gene>
<proteinExistence type="predicted"/>
<protein>
    <submittedName>
        <fullName evidence="1">Uncharacterized protein</fullName>
    </submittedName>
</protein>
<dbReference type="Proteomes" id="UP000610760">
    <property type="component" value="Unassembled WGS sequence"/>
</dbReference>
<keyword evidence="2" id="KW-1185">Reference proteome</keyword>
<comment type="caution">
    <text evidence="1">The sequence shown here is derived from an EMBL/GenBank/DDBJ whole genome shotgun (WGS) entry which is preliminary data.</text>
</comment>
<dbReference type="Gene3D" id="3.40.50.150">
    <property type="entry name" value="Vaccinia Virus protein VP39"/>
    <property type="match status" value="1"/>
</dbReference>
<dbReference type="EMBL" id="JACRSV010000001">
    <property type="protein sequence ID" value="MBC8559340.1"/>
    <property type="molecule type" value="Genomic_DNA"/>
</dbReference>
<accession>A0A926E4F9</accession>
<sequence>MINTAKWPEAGYDEAGNILHFPVDRYFDEGKRETMFLGEPVTKYHRTAHHLSGRASRKRL</sequence>